<feature type="transmembrane region" description="Helical" evidence="1">
    <location>
        <begin position="75"/>
        <end position="100"/>
    </location>
</feature>
<reference evidence="2" key="1">
    <citation type="submission" date="2020-09" db="EMBL/GenBank/DDBJ databases">
        <title>A novel bacterium of genus Hazenella, isolated from South China Sea.</title>
        <authorList>
            <person name="Huang H."/>
            <person name="Mo K."/>
            <person name="Hu Y."/>
        </authorList>
    </citation>
    <scope>NUCLEOTIDE SEQUENCE</scope>
    <source>
        <strain evidence="2">IB182357</strain>
    </source>
</reference>
<proteinExistence type="predicted"/>
<protein>
    <submittedName>
        <fullName evidence="2">Uncharacterized protein</fullName>
    </submittedName>
</protein>
<keyword evidence="3" id="KW-1185">Reference proteome</keyword>
<evidence type="ECO:0000256" key="1">
    <source>
        <dbReference type="SAM" id="Phobius"/>
    </source>
</evidence>
<feature type="transmembrane region" description="Helical" evidence="1">
    <location>
        <begin position="120"/>
        <end position="142"/>
    </location>
</feature>
<sequence length="165" mass="19227">MWRKIVRLWVEMTVILTIVAGLKLWIFPFFIQLWLPDIHLQSILMEWTAVIIGVMVAFIYIGFGSSAKFVYQLPLSIGIMIFVLFHLIFIIPFHPLLTFVGEVWNHFMRDVTAPLLRNSVINDSMVFISYLVLYCIGFQVHVKTESADTEKVPQKMRSRTRGFDS</sequence>
<dbReference type="RefSeq" id="WP_191141644.1">
    <property type="nucleotide sequence ID" value="NZ_JACXAH010000005.1"/>
</dbReference>
<dbReference type="AlphaFoldDB" id="A0A926N654"/>
<comment type="caution">
    <text evidence="2">The sequence shown here is derived from an EMBL/GenBank/DDBJ whole genome shotgun (WGS) entry which is preliminary data.</text>
</comment>
<dbReference type="EMBL" id="JACXAH010000005">
    <property type="protein sequence ID" value="MBD1371606.1"/>
    <property type="molecule type" value="Genomic_DNA"/>
</dbReference>
<feature type="transmembrane region" description="Helical" evidence="1">
    <location>
        <begin position="43"/>
        <end position="63"/>
    </location>
</feature>
<accession>A0A926N654</accession>
<evidence type="ECO:0000313" key="3">
    <source>
        <dbReference type="Proteomes" id="UP000661691"/>
    </source>
</evidence>
<evidence type="ECO:0000313" key="2">
    <source>
        <dbReference type="EMBL" id="MBD1371606.1"/>
    </source>
</evidence>
<dbReference type="Proteomes" id="UP000661691">
    <property type="component" value="Unassembled WGS sequence"/>
</dbReference>
<keyword evidence="1" id="KW-1133">Transmembrane helix</keyword>
<organism evidence="2 3">
    <name type="scientific">Polycladospora coralii</name>
    <dbReference type="NCBI Taxonomy" id="2771432"/>
    <lineage>
        <taxon>Bacteria</taxon>
        <taxon>Bacillati</taxon>
        <taxon>Bacillota</taxon>
        <taxon>Bacilli</taxon>
        <taxon>Bacillales</taxon>
        <taxon>Thermoactinomycetaceae</taxon>
        <taxon>Polycladospora</taxon>
    </lineage>
</organism>
<keyword evidence="1" id="KW-0812">Transmembrane</keyword>
<keyword evidence="1" id="KW-0472">Membrane</keyword>
<name>A0A926N654_9BACL</name>
<gene>
    <name evidence="2" type="ORF">IC620_04445</name>
</gene>
<feature type="transmembrane region" description="Helical" evidence="1">
    <location>
        <begin position="12"/>
        <end position="31"/>
    </location>
</feature>